<dbReference type="AlphaFoldDB" id="A0A7G9FZF7"/>
<dbReference type="RefSeq" id="WP_249327062.1">
    <property type="nucleotide sequence ID" value="NZ_CP060633.1"/>
</dbReference>
<dbReference type="EMBL" id="CP060633">
    <property type="protein sequence ID" value="QNM03939.1"/>
    <property type="molecule type" value="Genomic_DNA"/>
</dbReference>
<evidence type="ECO:0000313" key="1">
    <source>
        <dbReference type="EMBL" id="QNM03939.1"/>
    </source>
</evidence>
<gene>
    <name evidence="1" type="ORF">H9Q77_07720</name>
</gene>
<keyword evidence="2" id="KW-1185">Reference proteome</keyword>
<organism evidence="1 2">
    <name type="scientific">Simiaoa sunii</name>
    <dbReference type="NCBI Taxonomy" id="2763672"/>
    <lineage>
        <taxon>Bacteria</taxon>
        <taxon>Bacillati</taxon>
        <taxon>Bacillota</taxon>
        <taxon>Clostridia</taxon>
        <taxon>Lachnospirales</taxon>
        <taxon>Lachnospiraceae</taxon>
        <taxon>Simiaoa</taxon>
    </lineage>
</organism>
<dbReference type="Proteomes" id="UP000515981">
    <property type="component" value="Chromosome"/>
</dbReference>
<proteinExistence type="predicted"/>
<evidence type="ECO:0000313" key="2">
    <source>
        <dbReference type="Proteomes" id="UP000515981"/>
    </source>
</evidence>
<dbReference type="KEGG" id="ssun:H9Q77_07720"/>
<protein>
    <submittedName>
        <fullName evidence="1">Uncharacterized protein</fullName>
    </submittedName>
</protein>
<name>A0A7G9FZF7_9FIRM</name>
<sequence length="257" mass="31352">MNKRKIVKEIINPYMDKNGFTLEKYERGDWSYRKKIDEALLEINIADANGRLHMHIGVYGRAYDVQAEQFIDTLPSARTSMMDWDYSWIGKTEEEKEKLFRDILYDYRDILELNGDRIFEKIVTDYKNRLPNRKHYLLMLEHYDELEQKYRKELCPEECDILELWEKVAAWVENVRKDPLEEIEERLVGYVTVLETEMIKRYGGKRENDSDREACVIYAGKNHQLFNFLSNFFWLWQHEDMNNREKREMENWYNEQK</sequence>
<reference evidence="1 2" key="1">
    <citation type="submission" date="2020-08" db="EMBL/GenBank/DDBJ databases">
        <authorList>
            <person name="Liu C."/>
            <person name="Sun Q."/>
        </authorList>
    </citation>
    <scope>NUCLEOTIDE SEQUENCE [LARGE SCALE GENOMIC DNA]</scope>
    <source>
        <strain evidence="1 2">NSJ-8</strain>
    </source>
</reference>
<accession>A0A7G9FZF7</accession>